<feature type="chain" id="PRO_5031196928" description="Apple domain-containing protein" evidence="2">
    <location>
        <begin position="20"/>
        <end position="992"/>
    </location>
</feature>
<sequence length="992" mass="108974">MKTVLLLVCLAHVFARARASAFDTTYDCDASFDFIHDISVQKEVCGSASEVLETCRGECDKKGCTAFFYQEHPNNNGCDSSPGGGSQICGFTDEKEFTKAHHGNREGSQICIRVTSSPVPSPVPPPVPSANPPPISSASLTTSAPSTLKPLMYQMKRRSSEKEMLTFDVTNMCGDFFNIKGRPGMQAKCIMYRPVLKPWLEEGKNGIYMAMEKGHEGNPHQVCVLQKLVCESTEKYTEYSPECNIAFGSCRSALRHLHEMMFNKPPSPQICNNFARKSIRGFFHDFMSNAIDGSILAEHDISMNFGLCRWAQYVNVLSDHTLCDPGSIVAMAGELGYLACGVDLFNLDSEVKPRVTLNRPFSCGPNIEQSPLFDHSTLQRREEFSDAQLATNSTAMEEFWYAANSHTHGRPDGEIEYSGESAGAAHAVGRVTCPPDGVTFSGSHQTYKKGFFHIPRGTKNDVQADYHQGIGRLGQTMCAKGQQPQPEGVRPSTPDFPLTDEETDFNAEGGLCSMPTQFLGTVRVGGTHRVPRWVEITEHSSKLWPEWSEYQSKCRSEMPMYIPLELLTISEVELPRSFALDKFQSIAWDSYDSIDSEWDSCEVGCAIPILENRVCGGTNGLSEFDWTLDYCHRGVQDDSGKICCRAGCNKCSEDHTAVGCASNVIKDSGRECISANDVECIVPGKGDGAVCKSDNDCKSGSCKGKCCNVGGVGDECKECGPLGGHCIKCEDGFVLEGLSCVGECECSDGCIDCDCGVCKACDSTKYFLEDGKCQLKYGDGKICKSSEECTSGGCLGGHCCKESIVHSCAECNSRGKCQMCLGGYTLCGHHEEEQGFCKKTVSTAITSFRCGTGGPDSDYPSSDGYNYCAMANNCPCSRPGCYMECQVQKTCWIGSIASKLTDYEPVFECKTGIDCEGNIPSMTPTKVPNKCIDKEVKFFYKKQKKRFLLKTCKWLLTKNKKQRKKICSKYVDYFSKKKKNIWSCGGHMPEIL</sequence>
<dbReference type="AlphaFoldDB" id="A0A7S1BN52"/>
<accession>A0A7S1BN52</accession>
<dbReference type="SUPFAM" id="SSF48113">
    <property type="entry name" value="Heme-dependent peroxidases"/>
    <property type="match status" value="1"/>
</dbReference>
<feature type="signal peptide" evidence="2">
    <location>
        <begin position="1"/>
        <end position="19"/>
    </location>
</feature>
<evidence type="ECO:0000256" key="1">
    <source>
        <dbReference type="SAM" id="MobiDB-lite"/>
    </source>
</evidence>
<reference evidence="3" key="1">
    <citation type="submission" date="2021-01" db="EMBL/GenBank/DDBJ databases">
        <authorList>
            <person name="Corre E."/>
            <person name="Pelletier E."/>
            <person name="Niang G."/>
            <person name="Scheremetjew M."/>
            <person name="Finn R."/>
            <person name="Kale V."/>
            <person name="Holt S."/>
            <person name="Cochrane G."/>
            <person name="Meng A."/>
            <person name="Brown T."/>
            <person name="Cohen L."/>
        </authorList>
    </citation>
    <scope>NUCLEOTIDE SEQUENCE</scope>
    <source>
        <strain evidence="3">308</strain>
    </source>
</reference>
<dbReference type="InterPro" id="IPR010255">
    <property type="entry name" value="Haem_peroxidase_sf"/>
</dbReference>
<keyword evidence="2" id="KW-0732">Signal</keyword>
<gene>
    <name evidence="3" type="ORF">CHYS00102_LOCUS20072</name>
</gene>
<feature type="compositionally biased region" description="Pro residues" evidence="1">
    <location>
        <begin position="119"/>
        <end position="135"/>
    </location>
</feature>
<organism evidence="3">
    <name type="scientific">Corethron hystrix</name>
    <dbReference type="NCBI Taxonomy" id="216773"/>
    <lineage>
        <taxon>Eukaryota</taxon>
        <taxon>Sar</taxon>
        <taxon>Stramenopiles</taxon>
        <taxon>Ochrophyta</taxon>
        <taxon>Bacillariophyta</taxon>
        <taxon>Coscinodiscophyceae</taxon>
        <taxon>Corethrophycidae</taxon>
        <taxon>Corethrales</taxon>
        <taxon>Corethraceae</taxon>
        <taxon>Corethron</taxon>
    </lineage>
</organism>
<evidence type="ECO:0000313" key="3">
    <source>
        <dbReference type="EMBL" id="CAD8892863.1"/>
    </source>
</evidence>
<evidence type="ECO:0008006" key="4">
    <source>
        <dbReference type="Google" id="ProtNLM"/>
    </source>
</evidence>
<protein>
    <recommendedName>
        <fullName evidence="4">Apple domain-containing protein</fullName>
    </recommendedName>
</protein>
<evidence type="ECO:0000256" key="2">
    <source>
        <dbReference type="SAM" id="SignalP"/>
    </source>
</evidence>
<dbReference type="GO" id="GO:0020037">
    <property type="term" value="F:heme binding"/>
    <property type="evidence" value="ECO:0007669"/>
    <property type="project" value="InterPro"/>
</dbReference>
<proteinExistence type="predicted"/>
<dbReference type="GO" id="GO:0004601">
    <property type="term" value="F:peroxidase activity"/>
    <property type="evidence" value="ECO:0007669"/>
    <property type="project" value="InterPro"/>
</dbReference>
<dbReference type="EMBL" id="HBFR01027745">
    <property type="protein sequence ID" value="CAD8892863.1"/>
    <property type="molecule type" value="Transcribed_RNA"/>
</dbReference>
<dbReference type="GO" id="GO:0006979">
    <property type="term" value="P:response to oxidative stress"/>
    <property type="evidence" value="ECO:0007669"/>
    <property type="project" value="InterPro"/>
</dbReference>
<name>A0A7S1BN52_9STRA</name>
<feature type="region of interest" description="Disordered" evidence="1">
    <location>
        <begin position="117"/>
        <end position="143"/>
    </location>
</feature>